<sequence length="404" mass="45251">MKKNAVWFKKSVDDENYSDCCQWEGVECNNTTGRVIELYLGATRNRESAEWHMNASLFTPFQQLESLDLSLNNIAGCVENEGLDRLSRLNNLKFLFLDFNCFNNNIFSSLGGLSSLRILSLFLNRLNGSVDIKGLERLSRLNNLKFFHLDYNSFNNSIFSSLGGLSSLRHLSLFGNRLNGTIDIKGLESLSNLEELDMSGNAIDNLVVPKGLERLSRLNNLKFLHLDYNCFNNSIFSSLVGLSSLKRLSLASNELNGSIDIEGLNSLSNLEELDMSNNAIDNLVVPKDFRGLRKLNTLRLGRTEIAMIDGSKVLQSIGSLPSLKTLYLSYTNFKGTVVNQKLHNFTNLEELILDESDLHVSQLLQSIASFTSLKYLSMQDSVLKGALHGQGKLRVSKAFVILIR</sequence>
<dbReference type="SUPFAM" id="SSF52058">
    <property type="entry name" value="L domain-like"/>
    <property type="match status" value="1"/>
</dbReference>
<dbReference type="InterPro" id="IPR025875">
    <property type="entry name" value="Leu-rich_rpt_4"/>
</dbReference>
<name>A0A2H5QKZ7_CITUN</name>
<keyword evidence="4" id="KW-1185">Reference proteome</keyword>
<dbReference type="AlphaFoldDB" id="A0A2H5QKZ7"/>
<evidence type="ECO:0000313" key="3">
    <source>
        <dbReference type="EMBL" id="GAY65291.1"/>
    </source>
</evidence>
<dbReference type="STRING" id="55188.A0A2H5QKZ7"/>
<dbReference type="InterPro" id="IPR032675">
    <property type="entry name" value="LRR_dom_sf"/>
</dbReference>
<dbReference type="SMART" id="SM00369">
    <property type="entry name" value="LRR_TYP"/>
    <property type="match status" value="5"/>
</dbReference>
<dbReference type="PANTHER" id="PTHR46662">
    <property type="entry name" value="DI-GLUCOSE BINDING PROTEIN WITH LEUCINE-RICH REPEAT DOMAIN-CONTAINING PROTEIN"/>
    <property type="match status" value="1"/>
</dbReference>
<evidence type="ECO:0000313" key="4">
    <source>
        <dbReference type="Proteomes" id="UP000236630"/>
    </source>
</evidence>
<evidence type="ECO:0008006" key="5">
    <source>
        <dbReference type="Google" id="ProtNLM"/>
    </source>
</evidence>
<dbReference type="Pfam" id="PF00560">
    <property type="entry name" value="LRR_1"/>
    <property type="match status" value="1"/>
</dbReference>
<evidence type="ECO:0000256" key="2">
    <source>
        <dbReference type="ARBA" id="ARBA00022737"/>
    </source>
</evidence>
<dbReference type="PANTHER" id="PTHR46662:SF110">
    <property type="entry name" value="OS11G0233000 PROTEIN"/>
    <property type="match status" value="1"/>
</dbReference>
<protein>
    <recommendedName>
        <fullName evidence="5">Leucine-rich repeat-containing N-terminal plant-type domain-containing protein</fullName>
    </recommendedName>
</protein>
<comment type="caution">
    <text evidence="3">The sequence shown here is derived from an EMBL/GenBank/DDBJ whole genome shotgun (WGS) entry which is preliminary data.</text>
</comment>
<dbReference type="SMART" id="SM00365">
    <property type="entry name" value="LRR_SD22"/>
    <property type="match status" value="5"/>
</dbReference>
<dbReference type="InterPro" id="IPR001611">
    <property type="entry name" value="Leu-rich_rpt"/>
</dbReference>
<dbReference type="Proteomes" id="UP000236630">
    <property type="component" value="Unassembled WGS sequence"/>
</dbReference>
<accession>A0A2H5QKZ7</accession>
<dbReference type="PRINTS" id="PR00019">
    <property type="entry name" value="LEURICHRPT"/>
</dbReference>
<keyword evidence="1" id="KW-0433">Leucine-rich repeat</keyword>
<reference evidence="3 4" key="1">
    <citation type="journal article" date="2017" name="Front. Genet.">
        <title>Draft sequencing of the heterozygous diploid genome of Satsuma (Citrus unshiu Marc.) using a hybrid assembly approach.</title>
        <authorList>
            <person name="Shimizu T."/>
            <person name="Tanizawa Y."/>
            <person name="Mochizuki T."/>
            <person name="Nagasaki H."/>
            <person name="Yoshioka T."/>
            <person name="Toyoda A."/>
            <person name="Fujiyama A."/>
            <person name="Kaminuma E."/>
            <person name="Nakamura Y."/>
        </authorList>
    </citation>
    <scope>NUCLEOTIDE SEQUENCE [LARGE SCALE GENOMIC DNA]</scope>
    <source>
        <strain evidence="4">cv. Miyagawa wase</strain>
    </source>
</reference>
<keyword evidence="2" id="KW-0677">Repeat</keyword>
<dbReference type="EMBL" id="BDQV01000467">
    <property type="protein sequence ID" value="GAY65291.1"/>
    <property type="molecule type" value="Genomic_DNA"/>
</dbReference>
<dbReference type="Gene3D" id="3.80.10.10">
    <property type="entry name" value="Ribonuclease Inhibitor"/>
    <property type="match status" value="4"/>
</dbReference>
<evidence type="ECO:0000256" key="1">
    <source>
        <dbReference type="ARBA" id="ARBA00022614"/>
    </source>
</evidence>
<dbReference type="Pfam" id="PF12799">
    <property type="entry name" value="LRR_4"/>
    <property type="match status" value="1"/>
</dbReference>
<proteinExistence type="predicted"/>
<dbReference type="InterPro" id="IPR003591">
    <property type="entry name" value="Leu-rich_rpt_typical-subtyp"/>
</dbReference>
<gene>
    <name evidence="3" type="ORF">CUMW_239960</name>
</gene>
<organism evidence="3 4">
    <name type="scientific">Citrus unshiu</name>
    <name type="common">Satsuma mandarin</name>
    <name type="synonym">Citrus nobilis var. unshiu</name>
    <dbReference type="NCBI Taxonomy" id="55188"/>
    <lineage>
        <taxon>Eukaryota</taxon>
        <taxon>Viridiplantae</taxon>
        <taxon>Streptophyta</taxon>
        <taxon>Embryophyta</taxon>
        <taxon>Tracheophyta</taxon>
        <taxon>Spermatophyta</taxon>
        <taxon>Magnoliopsida</taxon>
        <taxon>eudicotyledons</taxon>
        <taxon>Gunneridae</taxon>
        <taxon>Pentapetalae</taxon>
        <taxon>rosids</taxon>
        <taxon>malvids</taxon>
        <taxon>Sapindales</taxon>
        <taxon>Rutaceae</taxon>
        <taxon>Aurantioideae</taxon>
        <taxon>Citrus</taxon>
    </lineage>
</organism>